<accession>A0ABY7MJV0</accession>
<evidence type="ECO:0000313" key="6">
    <source>
        <dbReference type="EMBL" id="WBL77891.1"/>
    </source>
</evidence>
<dbReference type="Gene3D" id="3.30.1490.20">
    <property type="entry name" value="ATP-grasp fold, A domain"/>
    <property type="match status" value="1"/>
</dbReference>
<dbReference type="GO" id="GO:0008716">
    <property type="term" value="F:D-alanine-D-alanine ligase activity"/>
    <property type="evidence" value="ECO:0007669"/>
    <property type="project" value="UniProtKB-EC"/>
</dbReference>
<protein>
    <submittedName>
        <fullName evidence="6">D-alanine--D-alanine ligase</fullName>
        <ecNumber evidence="6">6.3.2.4</ecNumber>
    </submittedName>
</protein>
<dbReference type="EMBL" id="CP089391">
    <property type="protein sequence ID" value="WBL77891.1"/>
    <property type="molecule type" value="Genomic_DNA"/>
</dbReference>
<dbReference type="Pfam" id="PF07478">
    <property type="entry name" value="Dala_Dala_lig_C"/>
    <property type="match status" value="1"/>
</dbReference>
<keyword evidence="4" id="KW-0547">Nucleotide-binding</keyword>
<dbReference type="InterPro" id="IPR016185">
    <property type="entry name" value="PreATP-grasp_dom_sf"/>
</dbReference>
<dbReference type="PANTHER" id="PTHR23132">
    <property type="entry name" value="D-ALANINE--D-ALANINE LIGASE"/>
    <property type="match status" value="1"/>
</dbReference>
<dbReference type="EC" id="6.3.2.4" evidence="6"/>
<reference evidence="6" key="1">
    <citation type="submission" date="2021-12" db="EMBL/GenBank/DDBJ databases">
        <title>Bradyrhizobium xenonodulans sp. nov.</title>
        <authorList>
            <person name="Claassens R."/>
            <person name="Venter S.N."/>
            <person name="Beukes C.W."/>
            <person name="Stepkowski T."/>
            <person name="Steenkamp E.T."/>
        </authorList>
    </citation>
    <scope>NUCLEOTIDE SEQUENCE</scope>
    <source>
        <strain evidence="6">14AB</strain>
    </source>
</reference>
<dbReference type="InterPro" id="IPR011761">
    <property type="entry name" value="ATP-grasp"/>
</dbReference>
<gene>
    <name evidence="6" type="ORF">I3J27_33745</name>
</gene>
<proteinExistence type="inferred from homology"/>
<dbReference type="InterPro" id="IPR013815">
    <property type="entry name" value="ATP_grasp_subdomain_1"/>
</dbReference>
<dbReference type="Proteomes" id="UP001179614">
    <property type="component" value="Chromosome"/>
</dbReference>
<dbReference type="Gene3D" id="3.40.50.20">
    <property type="match status" value="1"/>
</dbReference>
<keyword evidence="4" id="KW-0067">ATP-binding</keyword>
<keyword evidence="7" id="KW-1185">Reference proteome</keyword>
<organism evidence="6 7">
    <name type="scientific">Bradyrhizobium xenonodulans</name>
    <dbReference type="NCBI Taxonomy" id="2736875"/>
    <lineage>
        <taxon>Bacteria</taxon>
        <taxon>Pseudomonadati</taxon>
        <taxon>Pseudomonadota</taxon>
        <taxon>Alphaproteobacteria</taxon>
        <taxon>Hyphomicrobiales</taxon>
        <taxon>Nitrobacteraceae</taxon>
        <taxon>Bradyrhizobium</taxon>
    </lineage>
</organism>
<name>A0ABY7MJV0_9BRAD</name>
<evidence type="ECO:0000256" key="2">
    <source>
        <dbReference type="ARBA" id="ARBA00022598"/>
    </source>
</evidence>
<dbReference type="Gene3D" id="3.30.470.20">
    <property type="entry name" value="ATP-grasp fold, B domain"/>
    <property type="match status" value="1"/>
</dbReference>
<feature type="domain" description="ATP-grasp" evidence="5">
    <location>
        <begin position="133"/>
        <end position="339"/>
    </location>
</feature>
<dbReference type="InterPro" id="IPR011127">
    <property type="entry name" value="Dala_Dala_lig_N"/>
</dbReference>
<evidence type="ECO:0000256" key="1">
    <source>
        <dbReference type="ARBA" id="ARBA00010871"/>
    </source>
</evidence>
<comment type="similarity">
    <text evidence="1">Belongs to the D-alanine--D-alanine ligase family.</text>
</comment>
<dbReference type="RefSeq" id="WP_270163182.1">
    <property type="nucleotide sequence ID" value="NZ_CP089391.1"/>
</dbReference>
<keyword evidence="2 6" id="KW-0436">Ligase</keyword>
<dbReference type="Pfam" id="PF01820">
    <property type="entry name" value="Dala_Dala_lig_N"/>
    <property type="match status" value="1"/>
</dbReference>
<dbReference type="PANTHER" id="PTHR23132:SF25">
    <property type="entry name" value="D-ALANINE--D-ALANINE LIGASE A"/>
    <property type="match status" value="1"/>
</dbReference>
<evidence type="ECO:0000256" key="3">
    <source>
        <dbReference type="ARBA" id="ARBA00023316"/>
    </source>
</evidence>
<dbReference type="NCBIfam" id="NF002528">
    <property type="entry name" value="PRK01966.1-4"/>
    <property type="match status" value="1"/>
</dbReference>
<dbReference type="InterPro" id="IPR011095">
    <property type="entry name" value="Dala_Dala_lig_C"/>
</dbReference>
<keyword evidence="3" id="KW-0961">Cell wall biogenesis/degradation</keyword>
<sequence length="358" mass="39370">MNMINVALLFGGGSLGHDFSVRVARSVYETLDKKRYNPILVGVARDGKWWLQENTKECPLHVESSGAQFAFLPGGGGKAIVHLSNSNDRICHVDVAFPIPPYACSSLLETLQVPFVGSRGPAPAICNDKQITKRILRDAGLPVARSLTVTGREEVKFQIAQEALCSRSLFVKPASLYNSIGVSKVACESDFQAAVDLAFSYDGKVLIEEYVQARELECAVLADVQRPSKLFCSWPSEIIAVEHLFFTAQAKLDERGVVLKTKAELEEAEADRVRALSCEAFRAIGCEALARVDFFMRPNGELLINEVGNAPDLGPSSLFSRMMEASGMPYNDLVHRLVEDALKRSERLSERGQSCDLR</sequence>
<evidence type="ECO:0000256" key="4">
    <source>
        <dbReference type="PROSITE-ProRule" id="PRU00409"/>
    </source>
</evidence>
<dbReference type="SUPFAM" id="SSF52440">
    <property type="entry name" value="PreATP-grasp domain"/>
    <property type="match status" value="1"/>
</dbReference>
<dbReference type="SUPFAM" id="SSF56059">
    <property type="entry name" value="Glutathione synthetase ATP-binding domain-like"/>
    <property type="match status" value="1"/>
</dbReference>
<dbReference type="PROSITE" id="PS50975">
    <property type="entry name" value="ATP_GRASP"/>
    <property type="match status" value="1"/>
</dbReference>
<evidence type="ECO:0000313" key="7">
    <source>
        <dbReference type="Proteomes" id="UP001179614"/>
    </source>
</evidence>
<evidence type="ECO:0000259" key="5">
    <source>
        <dbReference type="PROSITE" id="PS50975"/>
    </source>
</evidence>